<dbReference type="Gene3D" id="1.10.357.10">
    <property type="entry name" value="Tetracycline Repressor, domain 2"/>
    <property type="match status" value="1"/>
</dbReference>
<sequence length="214" mass="23780">MDDTQTPFDESAGGKEAIFAATYRTLETDGYADLSMGRVADQAAVSKSTIYHHFESKDDLVREFAESLLMLYGDELVLETEGNALESVERLLDLALFGKTADGEHLAEFVSDEIHRVYLELRTQAVHDPDYRAYFDGVDRQARERLAAVIEAGIEDGIFRDVDPDAVAGTLYLFVEGALFLGCTTGDTEWLADVRDQLDTYLEGLVRDEFAADS</sequence>
<feature type="DNA-binding region" description="H-T-H motif" evidence="5">
    <location>
        <begin position="35"/>
        <end position="54"/>
    </location>
</feature>
<keyword evidence="3 5" id="KW-0238">DNA-binding</keyword>
<dbReference type="Pfam" id="PF00440">
    <property type="entry name" value="TetR_N"/>
    <property type="match status" value="1"/>
</dbReference>
<dbReference type="PRINTS" id="PR00455">
    <property type="entry name" value="HTHTETR"/>
</dbReference>
<dbReference type="AlphaFoldDB" id="A0ABD6BGY1"/>
<dbReference type="GO" id="GO:0003677">
    <property type="term" value="F:DNA binding"/>
    <property type="evidence" value="ECO:0007669"/>
    <property type="project" value="UniProtKB-UniRule"/>
</dbReference>
<keyword evidence="4" id="KW-0804">Transcription</keyword>
<dbReference type="InterPro" id="IPR001647">
    <property type="entry name" value="HTH_TetR"/>
</dbReference>
<keyword evidence="1" id="KW-0678">Repressor</keyword>
<dbReference type="PROSITE" id="PS50977">
    <property type="entry name" value="HTH_TETR_2"/>
    <property type="match status" value="1"/>
</dbReference>
<evidence type="ECO:0000256" key="1">
    <source>
        <dbReference type="ARBA" id="ARBA00022491"/>
    </source>
</evidence>
<dbReference type="InterPro" id="IPR050109">
    <property type="entry name" value="HTH-type_TetR-like_transc_reg"/>
</dbReference>
<dbReference type="Proteomes" id="UP001597076">
    <property type="component" value="Unassembled WGS sequence"/>
</dbReference>
<reference evidence="7 8" key="1">
    <citation type="journal article" date="2019" name="Int. J. Syst. Evol. Microbiol.">
        <title>The Global Catalogue of Microorganisms (GCM) 10K type strain sequencing project: providing services to taxonomists for standard genome sequencing and annotation.</title>
        <authorList>
            <consortium name="The Broad Institute Genomics Platform"/>
            <consortium name="The Broad Institute Genome Sequencing Center for Infectious Disease"/>
            <person name="Wu L."/>
            <person name="Ma J."/>
        </authorList>
    </citation>
    <scope>NUCLEOTIDE SEQUENCE [LARGE SCALE GENOMIC DNA]</scope>
    <source>
        <strain evidence="7 8">CGMCC 1.12230</strain>
    </source>
</reference>
<protein>
    <submittedName>
        <fullName evidence="7">TetR/AcrR family transcriptional regulator</fullName>
    </submittedName>
</protein>
<dbReference type="InterPro" id="IPR009057">
    <property type="entry name" value="Homeodomain-like_sf"/>
</dbReference>
<dbReference type="Pfam" id="PF13977">
    <property type="entry name" value="TetR_C_6"/>
    <property type="match status" value="1"/>
</dbReference>
<dbReference type="SUPFAM" id="SSF48498">
    <property type="entry name" value="Tetracyclin repressor-like, C-terminal domain"/>
    <property type="match status" value="1"/>
</dbReference>
<evidence type="ECO:0000313" key="7">
    <source>
        <dbReference type="EMBL" id="MFD1564064.1"/>
    </source>
</evidence>
<evidence type="ECO:0000259" key="6">
    <source>
        <dbReference type="PROSITE" id="PS50977"/>
    </source>
</evidence>
<dbReference type="InterPro" id="IPR039538">
    <property type="entry name" value="BetI_C"/>
</dbReference>
<gene>
    <name evidence="7" type="ORF">ACFR99_10930</name>
</gene>
<dbReference type="PANTHER" id="PTHR30055:SF234">
    <property type="entry name" value="HTH-TYPE TRANSCRIPTIONAL REGULATOR BETI"/>
    <property type="match status" value="1"/>
</dbReference>
<dbReference type="EMBL" id="JBHUDI010000005">
    <property type="protein sequence ID" value="MFD1564064.1"/>
    <property type="molecule type" value="Genomic_DNA"/>
</dbReference>
<evidence type="ECO:0000313" key="8">
    <source>
        <dbReference type="Proteomes" id="UP001597076"/>
    </source>
</evidence>
<organism evidence="7 8">
    <name type="scientific">Haloarchaeobius amylolyticus</name>
    <dbReference type="NCBI Taxonomy" id="1198296"/>
    <lineage>
        <taxon>Archaea</taxon>
        <taxon>Methanobacteriati</taxon>
        <taxon>Methanobacteriota</taxon>
        <taxon>Stenosarchaea group</taxon>
        <taxon>Halobacteria</taxon>
        <taxon>Halobacteriales</taxon>
        <taxon>Halorubellaceae</taxon>
        <taxon>Haloarchaeobius</taxon>
    </lineage>
</organism>
<evidence type="ECO:0000256" key="2">
    <source>
        <dbReference type="ARBA" id="ARBA00023015"/>
    </source>
</evidence>
<keyword evidence="2" id="KW-0805">Transcription regulation</keyword>
<feature type="domain" description="HTH tetR-type" evidence="6">
    <location>
        <begin position="12"/>
        <end position="72"/>
    </location>
</feature>
<evidence type="ECO:0000256" key="3">
    <source>
        <dbReference type="ARBA" id="ARBA00023125"/>
    </source>
</evidence>
<dbReference type="RefSeq" id="WP_390287217.1">
    <property type="nucleotide sequence ID" value="NZ_JBHUDI010000005.1"/>
</dbReference>
<accession>A0ABD6BGY1</accession>
<name>A0ABD6BGY1_9EURY</name>
<comment type="caution">
    <text evidence="7">The sequence shown here is derived from an EMBL/GenBank/DDBJ whole genome shotgun (WGS) entry which is preliminary data.</text>
</comment>
<proteinExistence type="predicted"/>
<dbReference type="InterPro" id="IPR036271">
    <property type="entry name" value="Tet_transcr_reg_TetR-rel_C_sf"/>
</dbReference>
<evidence type="ECO:0000256" key="5">
    <source>
        <dbReference type="PROSITE-ProRule" id="PRU00335"/>
    </source>
</evidence>
<dbReference type="SUPFAM" id="SSF46689">
    <property type="entry name" value="Homeodomain-like"/>
    <property type="match status" value="1"/>
</dbReference>
<keyword evidence="8" id="KW-1185">Reference proteome</keyword>
<evidence type="ECO:0000256" key="4">
    <source>
        <dbReference type="ARBA" id="ARBA00023163"/>
    </source>
</evidence>
<dbReference type="PANTHER" id="PTHR30055">
    <property type="entry name" value="HTH-TYPE TRANSCRIPTIONAL REGULATOR RUTR"/>
    <property type="match status" value="1"/>
</dbReference>